<comment type="catalytic activity">
    <reaction evidence="6">
        <text>(sulfur carrier)-H + L-cysteine = (sulfur carrier)-SH + L-alanine</text>
        <dbReference type="Rhea" id="RHEA:43892"/>
        <dbReference type="Rhea" id="RHEA-COMP:14737"/>
        <dbReference type="Rhea" id="RHEA-COMP:14739"/>
        <dbReference type="ChEBI" id="CHEBI:29917"/>
        <dbReference type="ChEBI" id="CHEBI:35235"/>
        <dbReference type="ChEBI" id="CHEBI:57972"/>
        <dbReference type="ChEBI" id="CHEBI:64428"/>
        <dbReference type="EC" id="2.8.1.7"/>
    </reaction>
</comment>
<dbReference type="SUPFAM" id="SSF82649">
    <property type="entry name" value="SufE/NifU"/>
    <property type="match status" value="1"/>
</dbReference>
<evidence type="ECO:0000256" key="2">
    <source>
        <dbReference type="ARBA" id="ARBA00010447"/>
    </source>
</evidence>
<dbReference type="EC" id="2.8.1.7" evidence="3"/>
<evidence type="ECO:0000256" key="1">
    <source>
        <dbReference type="ARBA" id="ARBA00001933"/>
    </source>
</evidence>
<evidence type="ECO:0000259" key="8">
    <source>
        <dbReference type="Pfam" id="PF02657"/>
    </source>
</evidence>
<dbReference type="GO" id="GO:0031071">
    <property type="term" value="F:cysteine desulfurase activity"/>
    <property type="evidence" value="ECO:0007669"/>
    <property type="project" value="UniProtKB-EC"/>
</dbReference>
<dbReference type="OrthoDB" id="9808002at2"/>
<evidence type="ECO:0000256" key="3">
    <source>
        <dbReference type="ARBA" id="ARBA00012239"/>
    </source>
</evidence>
<evidence type="ECO:0000259" key="7">
    <source>
        <dbReference type="Pfam" id="PF00266"/>
    </source>
</evidence>
<dbReference type="Gene3D" id="3.40.640.10">
    <property type="entry name" value="Type I PLP-dependent aspartate aminotransferase-like (Major domain)"/>
    <property type="match status" value="1"/>
</dbReference>
<evidence type="ECO:0000256" key="6">
    <source>
        <dbReference type="ARBA" id="ARBA00050776"/>
    </source>
</evidence>
<dbReference type="NCBIfam" id="TIGR01979">
    <property type="entry name" value="sufS"/>
    <property type="match status" value="1"/>
</dbReference>
<comment type="cofactor">
    <cofactor evidence="1">
        <name>pyridoxal 5'-phosphate</name>
        <dbReference type="ChEBI" id="CHEBI:597326"/>
    </cofactor>
</comment>
<gene>
    <name evidence="9" type="primary">sufS</name>
    <name evidence="9" type="ORF">EHSB41UT_00431</name>
</gene>
<dbReference type="Gene3D" id="3.90.1010.10">
    <property type="match status" value="1"/>
</dbReference>
<dbReference type="InterPro" id="IPR020578">
    <property type="entry name" value="Aminotrans_V_PyrdxlP_BS"/>
</dbReference>
<dbReference type="PROSITE" id="PS00595">
    <property type="entry name" value="AA_TRANSFER_CLASS_5"/>
    <property type="match status" value="1"/>
</dbReference>
<dbReference type="Pfam" id="PF00266">
    <property type="entry name" value="Aminotran_5"/>
    <property type="match status" value="1"/>
</dbReference>
<accession>A0A1X7AH17</accession>
<evidence type="ECO:0000313" key="9">
    <source>
        <dbReference type="EMBL" id="SMA34651.1"/>
    </source>
</evidence>
<dbReference type="InterPro" id="IPR015424">
    <property type="entry name" value="PyrdxlP-dep_Trfase"/>
</dbReference>
<dbReference type="InterPro" id="IPR015421">
    <property type="entry name" value="PyrdxlP-dep_Trfase_major"/>
</dbReference>
<dbReference type="PANTHER" id="PTHR43586">
    <property type="entry name" value="CYSTEINE DESULFURASE"/>
    <property type="match status" value="1"/>
</dbReference>
<keyword evidence="10" id="KW-1185">Reference proteome</keyword>
<dbReference type="Proteomes" id="UP000196573">
    <property type="component" value="Unassembled WGS sequence"/>
</dbReference>
<comment type="similarity">
    <text evidence="2">Belongs to the class-V pyridoxal-phosphate-dependent aminotransferase family. Csd subfamily.</text>
</comment>
<keyword evidence="5" id="KW-0663">Pyridoxal phosphate</keyword>
<dbReference type="SUPFAM" id="SSF53383">
    <property type="entry name" value="PLP-dependent transferases"/>
    <property type="match status" value="1"/>
</dbReference>
<keyword evidence="4 9" id="KW-0808">Transferase</keyword>
<dbReference type="EMBL" id="FWPT01000001">
    <property type="protein sequence ID" value="SMA34651.1"/>
    <property type="molecule type" value="Genomic_DNA"/>
</dbReference>
<dbReference type="AlphaFoldDB" id="A0A1X7AH17"/>
<dbReference type="GO" id="GO:0030170">
    <property type="term" value="F:pyridoxal phosphate binding"/>
    <property type="evidence" value="ECO:0007669"/>
    <property type="project" value="InterPro"/>
</dbReference>
<dbReference type="InterPro" id="IPR003808">
    <property type="entry name" value="Fe-S_metab-assoc_dom"/>
</dbReference>
<organism evidence="9 10">
    <name type="scientific">Parendozoicomonas haliclonae</name>
    <dbReference type="NCBI Taxonomy" id="1960125"/>
    <lineage>
        <taxon>Bacteria</taxon>
        <taxon>Pseudomonadati</taxon>
        <taxon>Pseudomonadota</taxon>
        <taxon>Gammaproteobacteria</taxon>
        <taxon>Oceanospirillales</taxon>
        <taxon>Endozoicomonadaceae</taxon>
        <taxon>Parendozoicomonas</taxon>
    </lineage>
</organism>
<dbReference type="InterPro" id="IPR000192">
    <property type="entry name" value="Aminotrans_V_dom"/>
</dbReference>
<dbReference type="GO" id="GO:0006534">
    <property type="term" value="P:cysteine metabolic process"/>
    <property type="evidence" value="ECO:0007669"/>
    <property type="project" value="InterPro"/>
</dbReference>
<sequence length="570" mass="62922">MPADLRLHFPILAEQVHGHPLVWLDNAATTQKPRVVIDAISDYYLRANANVHRASHALSARSTHAFEDARDTVCQFLNARHSDEIIWTRGATEALNLLAWSWGSSTLKAGDEILLSAMEHHANIVPWQLVAERTGATIKVIPITESGELDLAAFQQLLNSNTKVLSVTHVSNALGTINPVKEMIAAAKAVGALTIIDGAQAVAHFPVDMQDLDCDFYVFSGHKVYGPTGIGVLYGRRDLLEAMPPWQGGGEMIDRVSFSGTTFQKPPFRFEAGTPNIAGVIGLAAAINYLNAQDRTRLAQHETMLRLKLEQALDQLPGIRRIGTAQDKTAVVSFVCDHIHNQDLGVLLDQQGIAVRTGHHCTMPLMETLGLKGTVRASLACYNTEADIDHFIAALHTILNETITAVQEHAETVVAFDSEKSELPATFAEAPHFTADGLETLCHQLLKTRNWQDRYRSIMQLANKLPTLPDELRQQETQLSGCESTVWMHHFYDENNQTLHFAIDSDARVIRGLVYILQTALNGRTPASLLSFDMDDLFQQLGLMNHLSPSRGNGLKAIVKEIVQTAHRFL</sequence>
<dbReference type="PANTHER" id="PTHR43586:SF8">
    <property type="entry name" value="CYSTEINE DESULFURASE 1, CHLOROPLASTIC"/>
    <property type="match status" value="1"/>
</dbReference>
<evidence type="ECO:0000313" key="10">
    <source>
        <dbReference type="Proteomes" id="UP000196573"/>
    </source>
</evidence>
<dbReference type="Gene3D" id="3.90.1150.10">
    <property type="entry name" value="Aspartate Aminotransferase, domain 1"/>
    <property type="match status" value="1"/>
</dbReference>
<dbReference type="InterPro" id="IPR015422">
    <property type="entry name" value="PyrdxlP-dep_Trfase_small"/>
</dbReference>
<reference evidence="9 10" key="1">
    <citation type="submission" date="2017-03" db="EMBL/GenBank/DDBJ databases">
        <authorList>
            <person name="Afonso C.L."/>
            <person name="Miller P.J."/>
            <person name="Scott M.A."/>
            <person name="Spackman E."/>
            <person name="Goraichik I."/>
            <person name="Dimitrov K.M."/>
            <person name="Suarez D.L."/>
            <person name="Swayne D.E."/>
        </authorList>
    </citation>
    <scope>NUCLEOTIDE SEQUENCE [LARGE SCALE GENOMIC DNA]</scope>
    <source>
        <strain evidence="9">SB41UT1</strain>
    </source>
</reference>
<evidence type="ECO:0000256" key="5">
    <source>
        <dbReference type="ARBA" id="ARBA00022898"/>
    </source>
</evidence>
<dbReference type="CDD" id="cd06453">
    <property type="entry name" value="SufS_like"/>
    <property type="match status" value="1"/>
</dbReference>
<feature type="domain" description="Aminotransferase class V" evidence="7">
    <location>
        <begin position="22"/>
        <end position="391"/>
    </location>
</feature>
<evidence type="ECO:0000256" key="4">
    <source>
        <dbReference type="ARBA" id="ARBA00022679"/>
    </source>
</evidence>
<dbReference type="RefSeq" id="WP_087106422.1">
    <property type="nucleotide sequence ID" value="NZ_CBCSCN010000004.1"/>
</dbReference>
<proteinExistence type="inferred from homology"/>
<feature type="domain" description="Fe-S metabolism associated" evidence="8">
    <location>
        <begin position="445"/>
        <end position="563"/>
    </location>
</feature>
<dbReference type="Pfam" id="PF02657">
    <property type="entry name" value="SufE"/>
    <property type="match status" value="1"/>
</dbReference>
<protein>
    <recommendedName>
        <fullName evidence="3">cysteine desulfurase</fullName>
        <ecNumber evidence="3">2.8.1.7</ecNumber>
    </recommendedName>
</protein>
<name>A0A1X7AH17_9GAMM</name>
<dbReference type="InterPro" id="IPR010970">
    <property type="entry name" value="Cys_dSase_SufS"/>
</dbReference>